<evidence type="ECO:0000259" key="17">
    <source>
        <dbReference type="Pfam" id="PF07660"/>
    </source>
</evidence>
<evidence type="ECO:0000256" key="15">
    <source>
        <dbReference type="SAM" id="SignalP"/>
    </source>
</evidence>
<evidence type="ECO:0000259" key="16">
    <source>
        <dbReference type="Pfam" id="PF00593"/>
    </source>
</evidence>
<evidence type="ECO:0000313" key="19">
    <source>
        <dbReference type="EMBL" id="RED93215.1"/>
    </source>
</evidence>
<keyword evidence="2 12" id="KW-0813">Transport</keyword>
<evidence type="ECO:0000256" key="1">
    <source>
        <dbReference type="ARBA" id="ARBA00004571"/>
    </source>
</evidence>
<proteinExistence type="inferred from homology"/>
<dbReference type="InterPro" id="IPR023996">
    <property type="entry name" value="TonB-dep_OMP_SusC/RagA"/>
</dbReference>
<feature type="region of interest" description="Disordered" evidence="14">
    <location>
        <begin position="358"/>
        <end position="388"/>
    </location>
</feature>
<keyword evidence="4" id="KW-0410">Iron transport</keyword>
<evidence type="ECO:0000256" key="12">
    <source>
        <dbReference type="PROSITE-ProRule" id="PRU01360"/>
    </source>
</evidence>
<feature type="signal peptide" evidence="15">
    <location>
        <begin position="1"/>
        <end position="23"/>
    </location>
</feature>
<dbReference type="SUPFAM" id="SSF49464">
    <property type="entry name" value="Carboxypeptidase regulatory domain-like"/>
    <property type="match status" value="1"/>
</dbReference>
<evidence type="ECO:0000256" key="10">
    <source>
        <dbReference type="ARBA" id="ARBA00023170"/>
    </source>
</evidence>
<evidence type="ECO:0000256" key="7">
    <source>
        <dbReference type="ARBA" id="ARBA00023004"/>
    </source>
</evidence>
<dbReference type="Pfam" id="PF07660">
    <property type="entry name" value="STN"/>
    <property type="match status" value="1"/>
</dbReference>
<dbReference type="InterPro" id="IPR000531">
    <property type="entry name" value="Beta-barrel_TonB"/>
</dbReference>
<dbReference type="AlphaFoldDB" id="A0A3D9KZG1"/>
<accession>A0A3D9KZG1</accession>
<keyword evidence="11 12" id="KW-0998">Cell outer membrane</keyword>
<dbReference type="Proteomes" id="UP000256779">
    <property type="component" value="Unassembled WGS sequence"/>
</dbReference>
<evidence type="ECO:0000256" key="11">
    <source>
        <dbReference type="ARBA" id="ARBA00023237"/>
    </source>
</evidence>
<dbReference type="SUPFAM" id="SSF56935">
    <property type="entry name" value="Porins"/>
    <property type="match status" value="1"/>
</dbReference>
<feature type="domain" description="TonB-dependent receptor-like beta-barrel" evidence="16">
    <location>
        <begin position="528"/>
        <end position="882"/>
    </location>
</feature>
<keyword evidence="4" id="KW-0406">Ion transport</keyword>
<dbReference type="Pfam" id="PF00593">
    <property type="entry name" value="TonB_dep_Rec_b-barrel"/>
    <property type="match status" value="1"/>
</dbReference>
<comment type="caution">
    <text evidence="19">The sequence shown here is derived from an EMBL/GenBank/DDBJ whole genome shotgun (WGS) entry which is preliminary data.</text>
</comment>
<dbReference type="Pfam" id="PF13715">
    <property type="entry name" value="CarbopepD_reg_2"/>
    <property type="match status" value="1"/>
</dbReference>
<evidence type="ECO:0000256" key="14">
    <source>
        <dbReference type="SAM" id="MobiDB-lite"/>
    </source>
</evidence>
<evidence type="ECO:0000256" key="13">
    <source>
        <dbReference type="RuleBase" id="RU003357"/>
    </source>
</evidence>
<evidence type="ECO:0000259" key="18">
    <source>
        <dbReference type="Pfam" id="PF07715"/>
    </source>
</evidence>
<name>A0A3D9KZG1_MARFU</name>
<dbReference type="NCBIfam" id="TIGR04056">
    <property type="entry name" value="OMP_RagA_SusC"/>
    <property type="match status" value="1"/>
</dbReference>
<reference evidence="19 20" key="1">
    <citation type="submission" date="2018-07" db="EMBL/GenBank/DDBJ databases">
        <title>Genomic Encyclopedia of Type Strains, Phase IV (KMG-IV): sequencing the most valuable type-strain genomes for metagenomic binning, comparative biology and taxonomic classification.</title>
        <authorList>
            <person name="Goeker M."/>
        </authorList>
    </citation>
    <scope>NUCLEOTIDE SEQUENCE [LARGE SCALE GENOMIC DNA]</scope>
    <source>
        <strain evidence="19 20">DSM 4134</strain>
    </source>
</reference>
<keyword evidence="7" id="KW-0408">Iron</keyword>
<gene>
    <name evidence="19" type="ORF">C7460_12654</name>
</gene>
<keyword evidence="8 13" id="KW-0798">TonB box</keyword>
<dbReference type="Gene3D" id="2.170.130.10">
    <property type="entry name" value="TonB-dependent receptor, plug domain"/>
    <property type="match status" value="1"/>
</dbReference>
<keyword evidence="20" id="KW-1185">Reference proteome</keyword>
<dbReference type="InterPro" id="IPR008969">
    <property type="entry name" value="CarboxyPept-like_regulatory"/>
</dbReference>
<evidence type="ECO:0000256" key="9">
    <source>
        <dbReference type="ARBA" id="ARBA00023136"/>
    </source>
</evidence>
<dbReference type="PANTHER" id="PTHR30069">
    <property type="entry name" value="TONB-DEPENDENT OUTER MEMBRANE RECEPTOR"/>
    <property type="match status" value="1"/>
</dbReference>
<dbReference type="Gene3D" id="3.55.50.30">
    <property type="match status" value="1"/>
</dbReference>
<dbReference type="NCBIfam" id="TIGR04057">
    <property type="entry name" value="SusC_RagA_signa"/>
    <property type="match status" value="1"/>
</dbReference>
<dbReference type="InterPro" id="IPR036942">
    <property type="entry name" value="Beta-barrel_TonB_sf"/>
</dbReference>
<dbReference type="GO" id="GO:0015344">
    <property type="term" value="F:siderophore uptake transmembrane transporter activity"/>
    <property type="evidence" value="ECO:0007669"/>
    <property type="project" value="TreeGrafter"/>
</dbReference>
<feature type="chain" id="PRO_5017824958" evidence="15">
    <location>
        <begin position="24"/>
        <end position="1155"/>
    </location>
</feature>
<protein>
    <submittedName>
        <fullName evidence="19">TonB-linked SusC/RagA family outer membrane protein</fullName>
    </submittedName>
</protein>
<evidence type="ECO:0000256" key="8">
    <source>
        <dbReference type="ARBA" id="ARBA00023077"/>
    </source>
</evidence>
<dbReference type="InterPro" id="IPR037066">
    <property type="entry name" value="Plug_dom_sf"/>
</dbReference>
<dbReference type="GO" id="GO:0044718">
    <property type="term" value="P:siderophore transmembrane transport"/>
    <property type="evidence" value="ECO:0007669"/>
    <property type="project" value="TreeGrafter"/>
</dbReference>
<evidence type="ECO:0000256" key="6">
    <source>
        <dbReference type="ARBA" id="ARBA00022729"/>
    </source>
</evidence>
<dbReference type="Gene3D" id="2.40.170.20">
    <property type="entry name" value="TonB-dependent receptor, beta-barrel domain"/>
    <property type="match status" value="1"/>
</dbReference>
<keyword evidence="10" id="KW-0675">Receptor</keyword>
<feature type="domain" description="Secretin/TonB short N-terminal" evidence="17">
    <location>
        <begin position="53"/>
        <end position="99"/>
    </location>
</feature>
<feature type="domain" description="TonB-dependent receptor plug" evidence="18">
    <location>
        <begin position="199"/>
        <end position="323"/>
    </location>
</feature>
<dbReference type="EMBL" id="QREG01000026">
    <property type="protein sequence ID" value="RED93215.1"/>
    <property type="molecule type" value="Genomic_DNA"/>
</dbReference>
<dbReference type="Gene3D" id="2.60.40.1120">
    <property type="entry name" value="Carboxypeptidase-like, regulatory domain"/>
    <property type="match status" value="1"/>
</dbReference>
<evidence type="ECO:0000256" key="5">
    <source>
        <dbReference type="ARBA" id="ARBA00022692"/>
    </source>
</evidence>
<comment type="similarity">
    <text evidence="12 13">Belongs to the TonB-dependent receptor family.</text>
</comment>
<evidence type="ECO:0000256" key="4">
    <source>
        <dbReference type="ARBA" id="ARBA00022496"/>
    </source>
</evidence>
<dbReference type="PANTHER" id="PTHR30069:SF29">
    <property type="entry name" value="HEMOGLOBIN AND HEMOGLOBIN-HAPTOGLOBIN-BINDING PROTEIN 1-RELATED"/>
    <property type="match status" value="1"/>
</dbReference>
<organism evidence="19 20">
    <name type="scientific">Marinoscillum furvescens DSM 4134</name>
    <dbReference type="NCBI Taxonomy" id="1122208"/>
    <lineage>
        <taxon>Bacteria</taxon>
        <taxon>Pseudomonadati</taxon>
        <taxon>Bacteroidota</taxon>
        <taxon>Cytophagia</taxon>
        <taxon>Cytophagales</taxon>
        <taxon>Reichenbachiellaceae</taxon>
        <taxon>Marinoscillum</taxon>
    </lineage>
</organism>
<evidence type="ECO:0000313" key="20">
    <source>
        <dbReference type="Proteomes" id="UP000256779"/>
    </source>
</evidence>
<comment type="subcellular location">
    <subcellularLocation>
        <location evidence="1 12">Cell outer membrane</location>
        <topology evidence="1 12">Multi-pass membrane protein</topology>
    </subcellularLocation>
</comment>
<dbReference type="InterPro" id="IPR012910">
    <property type="entry name" value="Plug_dom"/>
</dbReference>
<evidence type="ECO:0000256" key="2">
    <source>
        <dbReference type="ARBA" id="ARBA00022448"/>
    </source>
</evidence>
<dbReference type="RefSeq" id="WP_221409593.1">
    <property type="nucleotide sequence ID" value="NZ_QREG01000026.1"/>
</dbReference>
<dbReference type="Pfam" id="PF07715">
    <property type="entry name" value="Plug"/>
    <property type="match status" value="1"/>
</dbReference>
<dbReference type="InterPro" id="IPR039426">
    <property type="entry name" value="TonB-dep_rcpt-like"/>
</dbReference>
<keyword evidence="6 15" id="KW-0732">Signal</keyword>
<evidence type="ECO:0000256" key="3">
    <source>
        <dbReference type="ARBA" id="ARBA00022452"/>
    </source>
</evidence>
<keyword evidence="3 12" id="KW-1134">Transmembrane beta strand</keyword>
<keyword evidence="9 12" id="KW-0472">Membrane</keyword>
<sequence length="1155" mass="127991">MHYLLKQVMIVLICSVSGLTAIAQGAEKLTLDLEEYTLSQLFEELEKQADVEFAYSSQVIQDRRTFSLTVENQSLKTVLNDLAKQAGFEYKISGKKVSVKLLEKQKVTGKVLDVATGEPLVGVTVMVMGTSQGTITDIDGTYNLTTYPNGSLLFSFVGFANKEVAVSGRSEIVVSLEEGSLSLEEVVVTAIGIERETRALGYSVTKVDSKNINRGGSPNLATTLAGKVPGLQLTRSSGVMGSSRIVLRGEASLNLDKNQALIVVDGVPVTNQQNGDGEISYLGSSVDYGDGLSAINPADIEDITVLKGASAAALYGSQAANGVIMITTKKGSFNQDLTVNLRHQTSWQSVNRWLPRQTQFGSGNRSENDYYAFKDSPDGPRNRNGHSWGPKFMGQEFYQYDSPHSAIYDPATRDEIWEYEPGGQTPWESHEIEQNFYETGITNTTGVSVQAGDGNAYFRGSADYLTNKYIMPNTGYQRLNVSLSSGVKAGNSQFSTKINYVNQASDNLPSEGYDRQNAHYQVFWLNANDDLNWFKNKQWLDGQENIQQNKITALSANPYWILYNSINTLDKDRVFGKVQFDHKFSDNFRLMARTGVDFFAELRTRERAWSEPRNAYGKYEESTLKTLQLNTDVLVSHDRKLGDVALSGSLGFNHRYTGGNGIYTEGRNLIIPGVFNLDNAEEDPWVNTARRGQELVSGYGLINANWRETIFLDITGRNDWTSTLPAGNNSYFYPSAALAADLTEMFHVESRSLSFLKLRASAAQVGSDTDPYRLNRYYTASGTINGGYSNPSTLPNPELKPERTNSYELGLDAHFFNHRLNFDATFYKSVTKDQILSLPVDPASGYLSAMMNAGSVSNRGIELQLDAKPFMGNDFGWDVSANWSTNRGMVEELVPGVIDTYILGSYVSSRVLVKAEPGDELGKIYGKGYDRHNGEIIFKDGLAQRDNEEDFLGNVFPDWRAGFINSFRYKRFNLSFQFDYQHGGKAYSITHFLMNYTGKSTKTVYGRESGAPYESGAEYDMASGKWLENQDGRFGVIGDGVMLDEESGEYVKNNVSAPAPYFYNSMYERDQIEGNVHETTFLKLRDLRLTYSFPAVFGLKGGSVAVFGNDLFIWTDFPSYDPELSVVSNGVLTPGLEAVGSPSTRTIGVELKISL</sequence>
<keyword evidence="5 12" id="KW-0812">Transmembrane</keyword>
<dbReference type="GO" id="GO:0009279">
    <property type="term" value="C:cell outer membrane"/>
    <property type="evidence" value="ECO:0007669"/>
    <property type="project" value="UniProtKB-SubCell"/>
</dbReference>
<dbReference type="PROSITE" id="PS52016">
    <property type="entry name" value="TONB_DEPENDENT_REC_3"/>
    <property type="match status" value="1"/>
</dbReference>
<dbReference type="InterPro" id="IPR023997">
    <property type="entry name" value="TonB-dep_OMP_SusC/RagA_CS"/>
</dbReference>
<dbReference type="InterPro" id="IPR011662">
    <property type="entry name" value="Secretin/TonB_short_N"/>
</dbReference>